<evidence type="ECO:0000256" key="5">
    <source>
        <dbReference type="ARBA" id="ARBA00023040"/>
    </source>
</evidence>
<name>A0A915IK17_ROMCU</name>
<proteinExistence type="inferred from homology"/>
<accession>A0A915IK17</accession>
<evidence type="ECO:0000256" key="2">
    <source>
        <dbReference type="ARBA" id="ARBA00022475"/>
    </source>
</evidence>
<keyword evidence="6 10" id="KW-0472">Membrane</keyword>
<dbReference type="PANTHER" id="PTHR24229">
    <property type="entry name" value="NEUROPEPTIDES RECEPTOR"/>
    <property type="match status" value="1"/>
</dbReference>
<dbReference type="PRINTS" id="PR00237">
    <property type="entry name" value="GPCRRHODOPSN"/>
</dbReference>
<feature type="transmembrane region" description="Helical" evidence="10">
    <location>
        <begin position="245"/>
        <end position="271"/>
    </location>
</feature>
<protein>
    <submittedName>
        <fullName evidence="13">G-protein coupled receptors family 1 profile domain-containing protein</fullName>
    </submittedName>
</protein>
<dbReference type="PROSITE" id="PS50262">
    <property type="entry name" value="G_PROTEIN_RECEP_F1_2"/>
    <property type="match status" value="1"/>
</dbReference>
<dbReference type="GO" id="GO:0004930">
    <property type="term" value="F:G protein-coupled receptor activity"/>
    <property type="evidence" value="ECO:0007669"/>
    <property type="project" value="UniProtKB-KW"/>
</dbReference>
<evidence type="ECO:0000256" key="9">
    <source>
        <dbReference type="RuleBase" id="RU000688"/>
    </source>
</evidence>
<sequence>MNFAHDAEHRNKMKQKSTNLVILIIVIDQSGKKVVLSNLPLIVVDIINDQWILSDFLCKVHYLSDNLNKTMSTMVLVILSFDRFLTICRPTTASSFKTTKVTLSILVAIFIFCSVLLSPLIFSTGLATVYLDLKTAIVKCSYLELNFHFERYFFYMLLMFGFCVPLLLILTFHGAILTKICGNKEQMRRPSWNRTNFVMRKIVLLVTFYFLCWAPYWLFNLYVHLTTGFETMNNENESHIAPQNWLPAIGLFFHIMVYANSALNPFIYGLLNYELRRQYNRALKKSSRLASAHLSLTALARSQQASGIELDSSASSLLGRFHSFNIERALFAGLQTESNFTHLRCSGPAFRKFVLLPWECG</sequence>
<evidence type="ECO:0000256" key="10">
    <source>
        <dbReference type="SAM" id="Phobius"/>
    </source>
</evidence>
<dbReference type="CDD" id="cd00637">
    <property type="entry name" value="7tm_classA_rhodopsin-like"/>
    <property type="match status" value="1"/>
</dbReference>
<feature type="transmembrane region" description="Helical" evidence="10">
    <location>
        <begin position="202"/>
        <end position="225"/>
    </location>
</feature>
<keyword evidence="8 9" id="KW-0807">Transducer</keyword>
<keyword evidence="2" id="KW-1003">Cell membrane</keyword>
<keyword evidence="7 9" id="KW-0675">Receptor</keyword>
<dbReference type="GO" id="GO:0005886">
    <property type="term" value="C:plasma membrane"/>
    <property type="evidence" value="ECO:0007669"/>
    <property type="project" value="UniProtKB-SubCell"/>
</dbReference>
<evidence type="ECO:0000256" key="7">
    <source>
        <dbReference type="ARBA" id="ARBA00023170"/>
    </source>
</evidence>
<feature type="transmembrane region" description="Helical" evidence="10">
    <location>
        <begin position="101"/>
        <end position="122"/>
    </location>
</feature>
<keyword evidence="12" id="KW-1185">Reference proteome</keyword>
<reference evidence="13" key="1">
    <citation type="submission" date="2022-11" db="UniProtKB">
        <authorList>
            <consortium name="WormBaseParasite"/>
        </authorList>
    </citation>
    <scope>IDENTIFICATION</scope>
</reference>
<dbReference type="WBParaSite" id="nRc.2.0.1.t14522-RA">
    <property type="protein sequence ID" value="nRc.2.0.1.t14522-RA"/>
    <property type="gene ID" value="nRc.2.0.1.g14522"/>
</dbReference>
<dbReference type="OMA" id="NENESHI"/>
<dbReference type="PANTHER" id="PTHR24229:SF40">
    <property type="entry name" value="ALLATOSTATIN C RECEPTOR 1-RELATED"/>
    <property type="match status" value="1"/>
</dbReference>
<feature type="domain" description="G-protein coupled receptors family 1 profile" evidence="11">
    <location>
        <begin position="1"/>
        <end position="268"/>
    </location>
</feature>
<dbReference type="Pfam" id="PF00001">
    <property type="entry name" value="7tm_1"/>
    <property type="match status" value="1"/>
</dbReference>
<dbReference type="Gene3D" id="1.20.1070.10">
    <property type="entry name" value="Rhodopsin 7-helix transmembrane proteins"/>
    <property type="match status" value="1"/>
</dbReference>
<organism evidence="12 13">
    <name type="scientific">Romanomermis culicivorax</name>
    <name type="common">Nematode worm</name>
    <dbReference type="NCBI Taxonomy" id="13658"/>
    <lineage>
        <taxon>Eukaryota</taxon>
        <taxon>Metazoa</taxon>
        <taxon>Ecdysozoa</taxon>
        <taxon>Nematoda</taxon>
        <taxon>Enoplea</taxon>
        <taxon>Dorylaimia</taxon>
        <taxon>Mermithida</taxon>
        <taxon>Mermithoidea</taxon>
        <taxon>Mermithidae</taxon>
        <taxon>Romanomermis</taxon>
    </lineage>
</organism>
<dbReference type="InterPro" id="IPR017452">
    <property type="entry name" value="GPCR_Rhodpsn_7TM"/>
</dbReference>
<evidence type="ECO:0000256" key="1">
    <source>
        <dbReference type="ARBA" id="ARBA00004651"/>
    </source>
</evidence>
<evidence type="ECO:0000256" key="3">
    <source>
        <dbReference type="ARBA" id="ARBA00022692"/>
    </source>
</evidence>
<evidence type="ECO:0000313" key="13">
    <source>
        <dbReference type="WBParaSite" id="nRc.2.0.1.t14522-RA"/>
    </source>
</evidence>
<dbReference type="AlphaFoldDB" id="A0A915IK17"/>
<dbReference type="GO" id="GO:0043005">
    <property type="term" value="C:neuron projection"/>
    <property type="evidence" value="ECO:0007669"/>
    <property type="project" value="TreeGrafter"/>
</dbReference>
<evidence type="ECO:0000256" key="6">
    <source>
        <dbReference type="ARBA" id="ARBA00023136"/>
    </source>
</evidence>
<dbReference type="Proteomes" id="UP000887565">
    <property type="component" value="Unplaced"/>
</dbReference>
<comment type="similarity">
    <text evidence="9">Belongs to the G-protein coupled receptor 1 family.</text>
</comment>
<evidence type="ECO:0000259" key="11">
    <source>
        <dbReference type="PROSITE" id="PS50262"/>
    </source>
</evidence>
<evidence type="ECO:0000256" key="8">
    <source>
        <dbReference type="ARBA" id="ARBA00023224"/>
    </source>
</evidence>
<dbReference type="GO" id="GO:0042277">
    <property type="term" value="F:peptide binding"/>
    <property type="evidence" value="ECO:0007669"/>
    <property type="project" value="TreeGrafter"/>
</dbReference>
<evidence type="ECO:0000313" key="12">
    <source>
        <dbReference type="Proteomes" id="UP000887565"/>
    </source>
</evidence>
<keyword evidence="5 9" id="KW-0297">G-protein coupled receptor</keyword>
<feature type="transmembrane region" description="Helical" evidence="10">
    <location>
        <begin position="152"/>
        <end position="181"/>
    </location>
</feature>
<dbReference type="InterPro" id="IPR000276">
    <property type="entry name" value="GPCR_Rhodpsn"/>
</dbReference>
<keyword evidence="3 9" id="KW-0812">Transmembrane</keyword>
<evidence type="ECO:0000256" key="4">
    <source>
        <dbReference type="ARBA" id="ARBA00022989"/>
    </source>
</evidence>
<dbReference type="SUPFAM" id="SSF81321">
    <property type="entry name" value="Family A G protein-coupled receptor-like"/>
    <property type="match status" value="1"/>
</dbReference>
<keyword evidence="4 10" id="KW-1133">Transmembrane helix</keyword>
<comment type="subcellular location">
    <subcellularLocation>
        <location evidence="1">Cell membrane</location>
        <topology evidence="1">Multi-pass membrane protein</topology>
    </subcellularLocation>
</comment>
<dbReference type="PROSITE" id="PS00237">
    <property type="entry name" value="G_PROTEIN_RECEP_F1_1"/>
    <property type="match status" value="1"/>
</dbReference>